<evidence type="ECO:0000256" key="1">
    <source>
        <dbReference type="SAM" id="MobiDB-lite"/>
    </source>
</evidence>
<feature type="compositionally biased region" description="Low complexity" evidence="1">
    <location>
        <begin position="191"/>
        <end position="200"/>
    </location>
</feature>
<proteinExistence type="predicted"/>
<dbReference type="RefSeq" id="WP_336350532.1">
    <property type="nucleotide sequence ID" value="NZ_JAZAQL010000002.1"/>
</dbReference>
<name>A0ABD5VDG2_9EURY</name>
<dbReference type="AlphaFoldDB" id="A0ABD5VDG2"/>
<reference evidence="2 3" key="1">
    <citation type="journal article" date="2019" name="Int. J. Syst. Evol. Microbiol.">
        <title>The Global Catalogue of Microorganisms (GCM) 10K type strain sequencing project: providing services to taxonomists for standard genome sequencing and annotation.</title>
        <authorList>
            <consortium name="The Broad Institute Genomics Platform"/>
            <consortium name="The Broad Institute Genome Sequencing Center for Infectious Disease"/>
            <person name="Wu L."/>
            <person name="Ma J."/>
        </authorList>
    </citation>
    <scope>NUCLEOTIDE SEQUENCE [LARGE SCALE GENOMIC DNA]</scope>
    <source>
        <strain evidence="2 3">GX26</strain>
    </source>
</reference>
<feature type="region of interest" description="Disordered" evidence="1">
    <location>
        <begin position="189"/>
        <end position="227"/>
    </location>
</feature>
<protein>
    <recommendedName>
        <fullName evidence="4">PGF-CTERM protein</fullName>
    </recommendedName>
</protein>
<gene>
    <name evidence="2" type="ORF">ACFQGB_11940</name>
</gene>
<evidence type="ECO:0000313" key="2">
    <source>
        <dbReference type="EMBL" id="MFC6953575.1"/>
    </source>
</evidence>
<keyword evidence="3" id="KW-1185">Reference proteome</keyword>
<evidence type="ECO:0008006" key="4">
    <source>
        <dbReference type="Google" id="ProtNLM"/>
    </source>
</evidence>
<organism evidence="2 3">
    <name type="scientific">Halorubellus litoreus</name>
    <dbReference type="NCBI Taxonomy" id="755308"/>
    <lineage>
        <taxon>Archaea</taxon>
        <taxon>Methanobacteriati</taxon>
        <taxon>Methanobacteriota</taxon>
        <taxon>Stenosarchaea group</taxon>
        <taxon>Halobacteria</taxon>
        <taxon>Halobacteriales</taxon>
        <taxon>Halorubellaceae</taxon>
        <taxon>Halorubellus</taxon>
    </lineage>
</organism>
<sequence>MREPTTAQSTVLAVVLVALALGTALAPVGAGSTGDARPSGPAEAVASTAATAPNASLVARYPADGSMVERTVVSADAVARVGEPTNDSRTGAWTVTLTLTDDGATDFTDALVETGFADHPRACPPTDGRNDDGYCLLLVVDGDAVDSFSLAPGLAQDVRSGAFADDPRLRLLAENRSEARAVWRGFLAENGTPTADGTNDGTDDGGVGAAAGGDADEDGDDSTGATPGFSATAALGAMLAATVVAARRRH</sequence>
<dbReference type="EMBL" id="JBHSXN010000002">
    <property type="protein sequence ID" value="MFC6953575.1"/>
    <property type="molecule type" value="Genomic_DNA"/>
</dbReference>
<accession>A0ABD5VDG2</accession>
<dbReference type="Proteomes" id="UP001596395">
    <property type="component" value="Unassembled WGS sequence"/>
</dbReference>
<comment type="caution">
    <text evidence="2">The sequence shown here is derived from an EMBL/GenBank/DDBJ whole genome shotgun (WGS) entry which is preliminary data.</text>
</comment>
<evidence type="ECO:0000313" key="3">
    <source>
        <dbReference type="Proteomes" id="UP001596395"/>
    </source>
</evidence>